<keyword evidence="2" id="KW-1003">Cell membrane</keyword>
<evidence type="ECO:0000256" key="3">
    <source>
        <dbReference type="ARBA" id="ARBA00022692"/>
    </source>
</evidence>
<dbReference type="PANTHER" id="PTHR30572:SF4">
    <property type="entry name" value="ABC TRANSPORTER PERMEASE YTRF"/>
    <property type="match status" value="1"/>
</dbReference>
<dbReference type="GO" id="GO:0016787">
    <property type="term" value="F:hydrolase activity"/>
    <property type="evidence" value="ECO:0007669"/>
    <property type="project" value="UniProtKB-KW"/>
</dbReference>
<dbReference type="InterPro" id="IPR050250">
    <property type="entry name" value="Macrolide_Exporter_MacB"/>
</dbReference>
<evidence type="ECO:0000256" key="8">
    <source>
        <dbReference type="SAM" id="Phobius"/>
    </source>
</evidence>
<feature type="compositionally biased region" description="Acidic residues" evidence="7">
    <location>
        <begin position="299"/>
        <end position="308"/>
    </location>
</feature>
<feature type="domain" description="MacB-like periplasmic core" evidence="10">
    <location>
        <begin position="19"/>
        <end position="230"/>
    </location>
</feature>
<feature type="transmembrane region" description="Helical" evidence="8">
    <location>
        <begin position="335"/>
        <end position="360"/>
    </location>
</feature>
<dbReference type="Proteomes" id="UP000319383">
    <property type="component" value="Chromosome"/>
</dbReference>
<keyword evidence="11" id="KW-0067">ATP-binding</keyword>
<dbReference type="GO" id="GO:0022857">
    <property type="term" value="F:transmembrane transporter activity"/>
    <property type="evidence" value="ECO:0007669"/>
    <property type="project" value="TreeGrafter"/>
</dbReference>
<accession>A0A517ZIJ7</accession>
<feature type="domain" description="ABC3 transporter permease C-terminal" evidence="9">
    <location>
        <begin position="339"/>
        <end position="454"/>
    </location>
</feature>
<comment type="similarity">
    <text evidence="6">Belongs to the ABC-4 integral membrane protein family.</text>
</comment>
<keyword evidence="11" id="KW-0547">Nucleotide-binding</keyword>
<feature type="transmembrane region" description="Helical" evidence="8">
    <location>
        <begin position="20"/>
        <end position="40"/>
    </location>
</feature>
<dbReference type="AlphaFoldDB" id="A0A517ZIJ7"/>
<evidence type="ECO:0000256" key="1">
    <source>
        <dbReference type="ARBA" id="ARBA00004651"/>
    </source>
</evidence>
<keyword evidence="3 8" id="KW-0812">Transmembrane</keyword>
<evidence type="ECO:0000256" key="4">
    <source>
        <dbReference type="ARBA" id="ARBA00022989"/>
    </source>
</evidence>
<evidence type="ECO:0000256" key="6">
    <source>
        <dbReference type="ARBA" id="ARBA00038076"/>
    </source>
</evidence>
<evidence type="ECO:0000259" key="9">
    <source>
        <dbReference type="Pfam" id="PF02687"/>
    </source>
</evidence>
<keyword evidence="4 8" id="KW-1133">Transmembrane helix</keyword>
<comment type="subcellular location">
    <subcellularLocation>
        <location evidence="1">Cell membrane</location>
        <topology evidence="1">Multi-pass membrane protein</topology>
    </subcellularLocation>
</comment>
<feature type="region of interest" description="Disordered" evidence="7">
    <location>
        <begin position="277"/>
        <end position="308"/>
    </location>
</feature>
<keyword evidence="11" id="KW-0378">Hydrolase</keyword>
<dbReference type="GO" id="GO:0005524">
    <property type="term" value="F:ATP binding"/>
    <property type="evidence" value="ECO:0007669"/>
    <property type="project" value="UniProtKB-KW"/>
</dbReference>
<protein>
    <submittedName>
        <fullName evidence="11">Macrolide export ATP-binding/permease protein MacB</fullName>
        <ecNumber evidence="11">3.6.3.-</ecNumber>
    </submittedName>
</protein>
<evidence type="ECO:0000259" key="10">
    <source>
        <dbReference type="Pfam" id="PF12704"/>
    </source>
</evidence>
<dbReference type="Pfam" id="PF12704">
    <property type="entry name" value="MacB_PCD"/>
    <property type="match status" value="1"/>
</dbReference>
<reference evidence="11 12" key="1">
    <citation type="submission" date="2019-02" db="EMBL/GenBank/DDBJ databases">
        <title>Deep-cultivation of Planctomycetes and their phenomic and genomic characterization uncovers novel biology.</title>
        <authorList>
            <person name="Wiegand S."/>
            <person name="Jogler M."/>
            <person name="Boedeker C."/>
            <person name="Pinto D."/>
            <person name="Vollmers J."/>
            <person name="Rivas-Marin E."/>
            <person name="Kohn T."/>
            <person name="Peeters S.H."/>
            <person name="Heuer A."/>
            <person name="Rast P."/>
            <person name="Oberbeckmann S."/>
            <person name="Bunk B."/>
            <person name="Jeske O."/>
            <person name="Meyerdierks A."/>
            <person name="Storesund J.E."/>
            <person name="Kallscheuer N."/>
            <person name="Luecker S."/>
            <person name="Lage O.M."/>
            <person name="Pohl T."/>
            <person name="Merkel B.J."/>
            <person name="Hornburger P."/>
            <person name="Mueller R.-W."/>
            <person name="Bruemmer F."/>
            <person name="Labrenz M."/>
            <person name="Spormann A.M."/>
            <person name="Op den Camp H."/>
            <person name="Overmann J."/>
            <person name="Amann R."/>
            <person name="Jetten M.S.M."/>
            <person name="Mascher T."/>
            <person name="Medema M.H."/>
            <person name="Devos D.P."/>
            <person name="Kaster A.-K."/>
            <person name="Ovreas L."/>
            <person name="Rohde M."/>
            <person name="Galperin M.Y."/>
            <person name="Jogler C."/>
        </authorList>
    </citation>
    <scope>NUCLEOTIDE SEQUENCE [LARGE SCALE GENOMIC DNA]</scope>
    <source>
        <strain evidence="11 12">Mal52</strain>
    </source>
</reference>
<dbReference type="RefSeq" id="WP_231962518.1">
    <property type="nucleotide sequence ID" value="NZ_CP036276.1"/>
</dbReference>
<gene>
    <name evidence="11" type="primary">macB_3</name>
    <name evidence="11" type="ORF">Mal52_07560</name>
</gene>
<dbReference type="InterPro" id="IPR003838">
    <property type="entry name" value="ABC3_permease_C"/>
</dbReference>
<name>A0A517ZIJ7_9PLAN</name>
<dbReference type="GO" id="GO:0005886">
    <property type="term" value="C:plasma membrane"/>
    <property type="evidence" value="ECO:0007669"/>
    <property type="project" value="UniProtKB-SubCell"/>
</dbReference>
<evidence type="ECO:0000256" key="2">
    <source>
        <dbReference type="ARBA" id="ARBA00022475"/>
    </source>
</evidence>
<dbReference type="PANTHER" id="PTHR30572">
    <property type="entry name" value="MEMBRANE COMPONENT OF TRANSPORTER-RELATED"/>
    <property type="match status" value="1"/>
</dbReference>
<keyword evidence="12" id="KW-1185">Reference proteome</keyword>
<sequence length="461" mass="49681">MTPLLHFSLRNLLTRPLRTLLSLIGLTVAIAAMVGLFSVANGLDRMIHDTFERIPGLIAVQPGAPIPLFSKLPSAWGADIADTPGVGVVNAEVWNRAQIIEGKQVFSPPRFLFGTDIATRTQLRHGVYRDALEEGRFLTPSDNGTLNTVISRSIAEEFDKQLGDTLRVDGNNLTIVGIYDCNSLFLDVTIILDVDAVRRISRTGQDTVSAYYVELAEGANSEAVIAAVQDRFRGRKLDAVDPNSLLNMAMGAQPTTAVNGQGGALAQWLNRLFTPPATTNGESVAPQEPSSEVALSQENETDDGTVDPAEELPLEIRSVEDWTNDFEKFSADLDIFLVIMTGIGITIAVVSILNTMLMSVTERSIEFGILKANGWSRRDILLLIGLESGILGVTGGVIGAAIGWVATLVINYYWAERVYLYAGPGLLSASVAFSTLLGIAGGLYPAYLAARMTPMEAIRRG</sequence>
<dbReference type="EC" id="3.6.3.-" evidence="11"/>
<feature type="transmembrane region" description="Helical" evidence="8">
    <location>
        <begin position="426"/>
        <end position="450"/>
    </location>
</feature>
<dbReference type="Pfam" id="PF02687">
    <property type="entry name" value="FtsX"/>
    <property type="match status" value="1"/>
</dbReference>
<evidence type="ECO:0000256" key="7">
    <source>
        <dbReference type="SAM" id="MobiDB-lite"/>
    </source>
</evidence>
<feature type="transmembrane region" description="Helical" evidence="8">
    <location>
        <begin position="381"/>
        <end position="414"/>
    </location>
</feature>
<organism evidence="11 12">
    <name type="scientific">Symmachiella dynata</name>
    <dbReference type="NCBI Taxonomy" id="2527995"/>
    <lineage>
        <taxon>Bacteria</taxon>
        <taxon>Pseudomonadati</taxon>
        <taxon>Planctomycetota</taxon>
        <taxon>Planctomycetia</taxon>
        <taxon>Planctomycetales</taxon>
        <taxon>Planctomycetaceae</taxon>
        <taxon>Symmachiella</taxon>
    </lineage>
</organism>
<evidence type="ECO:0000256" key="5">
    <source>
        <dbReference type="ARBA" id="ARBA00023136"/>
    </source>
</evidence>
<proteinExistence type="inferred from homology"/>
<dbReference type="InterPro" id="IPR025857">
    <property type="entry name" value="MacB_PCD"/>
</dbReference>
<evidence type="ECO:0000313" key="12">
    <source>
        <dbReference type="Proteomes" id="UP000319383"/>
    </source>
</evidence>
<dbReference type="KEGG" id="sdyn:Mal52_07560"/>
<feature type="compositionally biased region" description="Polar residues" evidence="7">
    <location>
        <begin position="277"/>
        <end position="298"/>
    </location>
</feature>
<keyword evidence="5 8" id="KW-0472">Membrane</keyword>
<dbReference type="EMBL" id="CP036276">
    <property type="protein sequence ID" value="QDU42300.1"/>
    <property type="molecule type" value="Genomic_DNA"/>
</dbReference>
<evidence type="ECO:0000313" key="11">
    <source>
        <dbReference type="EMBL" id="QDU42300.1"/>
    </source>
</evidence>